<evidence type="ECO:0000256" key="5">
    <source>
        <dbReference type="ARBA" id="ARBA00023136"/>
    </source>
</evidence>
<gene>
    <name evidence="10" type="ORF">L798_08507</name>
</gene>
<evidence type="ECO:0000256" key="2">
    <source>
        <dbReference type="ARBA" id="ARBA00022475"/>
    </source>
</evidence>
<sequence>VAWLRVDTQTILTIATHVITKNHRIGVTHSDHRTWYLQIRDVRESDRGWYMCQINTDPMKSQIGYLEVVVNESSGLKKNTFYQLILFYNSLSYIGNSRHTNTCLAYLTPTPRHFMYERSVLTLLLFNFSSSQLLSLSISLSPLPPFLRSTGRNTILLLLQYRCHLQANRAVQHSQSSKNKTRITTDMVVREGTNVTLRCAATGSPQPSITWRREGGETIPLGNGQETTSVEGPVFNITRVNRLHMGPYLCIASNGVPPTVSKRIMLIVHFPPMIWIQNQLVGAYEGQQMTLECNSEAYPKSINYWARDKGEIIAQGGKYEPVLLDNAYKVHMKLMIRAVGPTDFGSYKCVSKNSLGDTDGSIKLYR</sequence>
<feature type="domain" description="Ig-like" evidence="9">
    <location>
        <begin position="271"/>
        <end position="365"/>
    </location>
</feature>
<dbReference type="SMART" id="SM00409">
    <property type="entry name" value="IG"/>
    <property type="match status" value="3"/>
</dbReference>
<dbReference type="Gene3D" id="2.60.40.10">
    <property type="entry name" value="Immunoglobulins"/>
    <property type="match status" value="3"/>
</dbReference>
<dbReference type="SMART" id="SM00408">
    <property type="entry name" value="IGc2"/>
    <property type="match status" value="2"/>
</dbReference>
<dbReference type="InterPro" id="IPR003599">
    <property type="entry name" value="Ig_sub"/>
</dbReference>
<keyword evidence="5" id="KW-0472">Membrane</keyword>
<dbReference type="STRING" id="136037.A0A067R554"/>
<keyword evidence="3" id="KW-0732">Signal</keyword>
<dbReference type="PROSITE" id="PS50835">
    <property type="entry name" value="IG_LIKE"/>
    <property type="match status" value="2"/>
</dbReference>
<dbReference type="FunCoup" id="A0A067R554">
    <property type="interactions" value="255"/>
</dbReference>
<evidence type="ECO:0000313" key="11">
    <source>
        <dbReference type="Proteomes" id="UP000027135"/>
    </source>
</evidence>
<feature type="non-terminal residue" evidence="10">
    <location>
        <position position="1"/>
    </location>
</feature>
<name>A0A067R554_ZOONE</name>
<comment type="subcellular location">
    <subcellularLocation>
        <location evidence="1">Cell membrane</location>
    </subcellularLocation>
</comment>
<feature type="domain" description="Ig-like" evidence="9">
    <location>
        <begin position="178"/>
        <end position="261"/>
    </location>
</feature>
<keyword evidence="7" id="KW-0325">Glycoprotein</keyword>
<dbReference type="InterPro" id="IPR036179">
    <property type="entry name" value="Ig-like_dom_sf"/>
</dbReference>
<evidence type="ECO:0000256" key="6">
    <source>
        <dbReference type="ARBA" id="ARBA00023157"/>
    </source>
</evidence>
<dbReference type="InterPro" id="IPR013783">
    <property type="entry name" value="Ig-like_fold"/>
</dbReference>
<protein>
    <recommendedName>
        <fullName evidence="9">Ig-like domain-containing protein</fullName>
    </recommendedName>
</protein>
<dbReference type="AlphaFoldDB" id="A0A067R554"/>
<evidence type="ECO:0000259" key="9">
    <source>
        <dbReference type="PROSITE" id="PS50835"/>
    </source>
</evidence>
<dbReference type="InterPro" id="IPR003598">
    <property type="entry name" value="Ig_sub2"/>
</dbReference>
<organism evidence="10 11">
    <name type="scientific">Zootermopsis nevadensis</name>
    <name type="common">Dampwood termite</name>
    <dbReference type="NCBI Taxonomy" id="136037"/>
    <lineage>
        <taxon>Eukaryota</taxon>
        <taxon>Metazoa</taxon>
        <taxon>Ecdysozoa</taxon>
        <taxon>Arthropoda</taxon>
        <taxon>Hexapoda</taxon>
        <taxon>Insecta</taxon>
        <taxon>Pterygota</taxon>
        <taxon>Neoptera</taxon>
        <taxon>Polyneoptera</taxon>
        <taxon>Dictyoptera</taxon>
        <taxon>Blattodea</taxon>
        <taxon>Blattoidea</taxon>
        <taxon>Termitoidae</taxon>
        <taxon>Termopsidae</taxon>
        <taxon>Zootermopsis</taxon>
    </lineage>
</organism>
<dbReference type="InParanoid" id="A0A067R554"/>
<keyword evidence="4" id="KW-0677">Repeat</keyword>
<evidence type="ECO:0000256" key="3">
    <source>
        <dbReference type="ARBA" id="ARBA00022729"/>
    </source>
</evidence>
<dbReference type="EMBL" id="KK852746">
    <property type="protein sequence ID" value="KDR17308.1"/>
    <property type="molecule type" value="Genomic_DNA"/>
</dbReference>
<evidence type="ECO:0000256" key="7">
    <source>
        <dbReference type="ARBA" id="ARBA00023180"/>
    </source>
</evidence>
<evidence type="ECO:0000256" key="8">
    <source>
        <dbReference type="ARBA" id="ARBA00023319"/>
    </source>
</evidence>
<keyword evidence="8" id="KW-0393">Immunoglobulin domain</keyword>
<feature type="non-terminal residue" evidence="10">
    <location>
        <position position="366"/>
    </location>
</feature>
<dbReference type="PANTHER" id="PTHR12231">
    <property type="entry name" value="CTX-RELATED TYPE I TRANSMEMBRANE PROTEIN"/>
    <property type="match status" value="1"/>
</dbReference>
<dbReference type="SUPFAM" id="SSF48726">
    <property type="entry name" value="Immunoglobulin"/>
    <property type="match status" value="3"/>
</dbReference>
<dbReference type="Pfam" id="PF13927">
    <property type="entry name" value="Ig_3"/>
    <property type="match status" value="2"/>
</dbReference>
<dbReference type="GO" id="GO:0005886">
    <property type="term" value="C:plasma membrane"/>
    <property type="evidence" value="ECO:0007669"/>
    <property type="project" value="UniProtKB-SubCell"/>
</dbReference>
<dbReference type="InterPro" id="IPR051170">
    <property type="entry name" value="Neural/epithelial_adhesion"/>
</dbReference>
<dbReference type="PANTHER" id="PTHR12231:SF272">
    <property type="entry name" value="DPR-INTERACTING PROTEIN THETA"/>
    <property type="match status" value="1"/>
</dbReference>
<accession>A0A067R554</accession>
<dbReference type="GO" id="GO:0043005">
    <property type="term" value="C:neuron projection"/>
    <property type="evidence" value="ECO:0007669"/>
    <property type="project" value="TreeGrafter"/>
</dbReference>
<evidence type="ECO:0000256" key="1">
    <source>
        <dbReference type="ARBA" id="ARBA00004236"/>
    </source>
</evidence>
<dbReference type="Proteomes" id="UP000027135">
    <property type="component" value="Unassembled WGS sequence"/>
</dbReference>
<keyword evidence="2" id="KW-1003">Cell membrane</keyword>
<dbReference type="InterPro" id="IPR007110">
    <property type="entry name" value="Ig-like_dom"/>
</dbReference>
<dbReference type="FunFam" id="2.60.40.10:FF:000328">
    <property type="entry name" value="CLUMA_CG000981, isoform A"/>
    <property type="match status" value="1"/>
</dbReference>
<keyword evidence="6" id="KW-1015">Disulfide bond</keyword>
<evidence type="ECO:0000256" key="4">
    <source>
        <dbReference type="ARBA" id="ARBA00022737"/>
    </source>
</evidence>
<dbReference type="eggNOG" id="KOG3510">
    <property type="taxonomic scope" value="Eukaryota"/>
</dbReference>
<keyword evidence="11" id="KW-1185">Reference proteome</keyword>
<reference evidence="10 11" key="1">
    <citation type="journal article" date="2014" name="Nat. Commun.">
        <title>Molecular traces of alternative social organization in a termite genome.</title>
        <authorList>
            <person name="Terrapon N."/>
            <person name="Li C."/>
            <person name="Robertson H.M."/>
            <person name="Ji L."/>
            <person name="Meng X."/>
            <person name="Booth W."/>
            <person name="Chen Z."/>
            <person name="Childers C.P."/>
            <person name="Glastad K.M."/>
            <person name="Gokhale K."/>
            <person name="Gowin J."/>
            <person name="Gronenberg W."/>
            <person name="Hermansen R.A."/>
            <person name="Hu H."/>
            <person name="Hunt B.G."/>
            <person name="Huylmans A.K."/>
            <person name="Khalil S.M."/>
            <person name="Mitchell R.D."/>
            <person name="Munoz-Torres M.C."/>
            <person name="Mustard J.A."/>
            <person name="Pan H."/>
            <person name="Reese J.T."/>
            <person name="Scharf M.E."/>
            <person name="Sun F."/>
            <person name="Vogel H."/>
            <person name="Xiao J."/>
            <person name="Yang W."/>
            <person name="Yang Z."/>
            <person name="Yang Z."/>
            <person name="Zhou J."/>
            <person name="Zhu J."/>
            <person name="Brent C.S."/>
            <person name="Elsik C.G."/>
            <person name="Goodisman M.A."/>
            <person name="Liberles D.A."/>
            <person name="Roe R.M."/>
            <person name="Vargo E.L."/>
            <person name="Vilcinskas A."/>
            <person name="Wang J."/>
            <person name="Bornberg-Bauer E."/>
            <person name="Korb J."/>
            <person name="Zhang G."/>
            <person name="Liebig J."/>
        </authorList>
    </citation>
    <scope>NUCLEOTIDE SEQUENCE [LARGE SCALE GENOMIC DNA]</scope>
    <source>
        <tissue evidence="10">Whole organism</tissue>
    </source>
</reference>
<evidence type="ECO:0000313" key="10">
    <source>
        <dbReference type="EMBL" id="KDR17308.1"/>
    </source>
</evidence>
<proteinExistence type="predicted"/>
<dbReference type="FunFam" id="2.60.40.10:FF:000376">
    <property type="entry name" value="CLUMA_CG000981, isoform A"/>
    <property type="match status" value="1"/>
</dbReference>